<reference evidence="2 3" key="1">
    <citation type="submission" date="2016-10" db="EMBL/GenBank/DDBJ databases">
        <authorList>
            <person name="Varghese N."/>
            <person name="Submissions S."/>
        </authorList>
    </citation>
    <scope>NUCLEOTIDE SEQUENCE [LARGE SCALE GENOMIC DNA]</scope>
    <source>
        <strain evidence="2 3">DSM 13796</strain>
    </source>
</reference>
<dbReference type="GO" id="GO:0004497">
    <property type="term" value="F:monooxygenase activity"/>
    <property type="evidence" value="ECO:0007669"/>
    <property type="project" value="UniProtKB-KW"/>
</dbReference>
<keyword evidence="2" id="KW-0560">Oxidoreductase</keyword>
<gene>
    <name evidence="2" type="ORF">SAMN02745910_02950</name>
</gene>
<evidence type="ECO:0000259" key="1">
    <source>
        <dbReference type="PROSITE" id="PS51725"/>
    </source>
</evidence>
<dbReference type="InterPro" id="IPR007138">
    <property type="entry name" value="ABM_dom"/>
</dbReference>
<sequence>MKKVYITHGTENYLGKLANEHLQENTLLLVSPDNAALLHETEGDTFFKEGRNYEVLDSVGEIVKNGFAVFNNIPVTEEGRPLFEHRFKNRAGKIETEPGFLALRVLRPTNSDTYVIFTLWEDEKSFLDWKESNSFKSAHKKQGTSEGLDQQKQVFPKPSYITSFRVKEA</sequence>
<dbReference type="InterPro" id="IPR050404">
    <property type="entry name" value="Heme-degrading_MO"/>
</dbReference>
<evidence type="ECO:0000313" key="3">
    <source>
        <dbReference type="Proteomes" id="UP000182762"/>
    </source>
</evidence>
<dbReference type="Pfam" id="PF03992">
    <property type="entry name" value="ABM"/>
    <property type="match status" value="1"/>
</dbReference>
<dbReference type="EMBL" id="FOXX01000007">
    <property type="protein sequence ID" value="SFQ71575.1"/>
    <property type="molecule type" value="Genomic_DNA"/>
</dbReference>
<proteinExistence type="predicted"/>
<dbReference type="Proteomes" id="UP000182762">
    <property type="component" value="Unassembled WGS sequence"/>
</dbReference>
<dbReference type="PANTHER" id="PTHR34474">
    <property type="entry name" value="SIGNAL TRANSDUCTION PROTEIN TRAP"/>
    <property type="match status" value="1"/>
</dbReference>
<dbReference type="PROSITE" id="PS51725">
    <property type="entry name" value="ABM"/>
    <property type="match status" value="1"/>
</dbReference>
<dbReference type="PANTHER" id="PTHR34474:SF2">
    <property type="entry name" value="SIGNAL TRANSDUCTION PROTEIN TRAP"/>
    <property type="match status" value="1"/>
</dbReference>
<dbReference type="RefSeq" id="WP_061803248.1">
    <property type="nucleotide sequence ID" value="NZ_FOXX01000007.1"/>
</dbReference>
<comment type="caution">
    <text evidence="2">The sequence shown here is derived from an EMBL/GenBank/DDBJ whole genome shotgun (WGS) entry which is preliminary data.</text>
</comment>
<name>A0A1I6ASB2_9BACI</name>
<feature type="domain" description="ABM" evidence="1">
    <location>
        <begin position="67"/>
        <end position="155"/>
    </location>
</feature>
<accession>A0A1I6ASB2</accession>
<keyword evidence="3" id="KW-1185">Reference proteome</keyword>
<dbReference type="SUPFAM" id="SSF54909">
    <property type="entry name" value="Dimeric alpha+beta barrel"/>
    <property type="match status" value="1"/>
</dbReference>
<organism evidence="2 3">
    <name type="scientific">Priestia endophytica DSM 13796</name>
    <dbReference type="NCBI Taxonomy" id="1121089"/>
    <lineage>
        <taxon>Bacteria</taxon>
        <taxon>Bacillati</taxon>
        <taxon>Bacillota</taxon>
        <taxon>Bacilli</taxon>
        <taxon>Bacillales</taxon>
        <taxon>Bacillaceae</taxon>
        <taxon>Priestia</taxon>
    </lineage>
</organism>
<dbReference type="InterPro" id="IPR011008">
    <property type="entry name" value="Dimeric_a/b-barrel"/>
</dbReference>
<dbReference type="Gene3D" id="3.30.70.100">
    <property type="match status" value="1"/>
</dbReference>
<evidence type="ECO:0000313" key="2">
    <source>
        <dbReference type="EMBL" id="SFQ71575.1"/>
    </source>
</evidence>
<keyword evidence="2" id="KW-0503">Monooxygenase</keyword>
<dbReference type="GeneID" id="93711575"/>
<protein>
    <submittedName>
        <fullName evidence="2">Heme-degrading monooxygenase HmoA</fullName>
    </submittedName>
</protein>